<reference evidence="6" key="1">
    <citation type="journal article" date="2015" name="BMC Genomics">
        <title>Genomic and transcriptomic analysis of the endophytic fungus Pestalotiopsis fici reveals its lifestyle and high potential for synthesis of natural products.</title>
        <authorList>
            <person name="Wang X."/>
            <person name="Zhang X."/>
            <person name="Liu L."/>
            <person name="Xiang M."/>
            <person name="Wang W."/>
            <person name="Sun X."/>
            <person name="Che Y."/>
            <person name="Guo L."/>
            <person name="Liu G."/>
            <person name="Guo L."/>
            <person name="Wang C."/>
            <person name="Yin W.B."/>
            <person name="Stadler M."/>
            <person name="Zhang X."/>
            <person name="Liu X."/>
        </authorList>
    </citation>
    <scope>NUCLEOTIDE SEQUENCE [LARGE SCALE GENOMIC DNA]</scope>
    <source>
        <strain evidence="6">W106-1 / CGMCC3.15140</strain>
    </source>
</reference>
<evidence type="ECO:0000256" key="2">
    <source>
        <dbReference type="ARBA" id="ARBA00022801"/>
    </source>
</evidence>
<dbReference type="InParanoid" id="W3XFH1"/>
<feature type="signal peptide" evidence="3">
    <location>
        <begin position="1"/>
        <end position="24"/>
    </location>
</feature>
<dbReference type="InterPro" id="IPR029058">
    <property type="entry name" value="AB_hydrolase_fold"/>
</dbReference>
<dbReference type="STRING" id="1229662.W3XFH1"/>
<accession>W3XFH1</accession>
<proteinExistence type="inferred from homology"/>
<protein>
    <recommendedName>
        <fullName evidence="3">Carboxylic ester hydrolase</fullName>
        <ecNumber evidence="3">3.1.1.-</ecNumber>
    </recommendedName>
</protein>
<dbReference type="InterPro" id="IPR019826">
    <property type="entry name" value="Carboxylesterase_B_AS"/>
</dbReference>
<dbReference type="InterPro" id="IPR050654">
    <property type="entry name" value="AChE-related_enzymes"/>
</dbReference>
<feature type="chain" id="PRO_5005150238" description="Carboxylic ester hydrolase" evidence="3">
    <location>
        <begin position="25"/>
        <end position="575"/>
    </location>
</feature>
<dbReference type="RefSeq" id="XP_007829541.1">
    <property type="nucleotide sequence ID" value="XM_007831350.1"/>
</dbReference>
<dbReference type="Gene3D" id="3.40.50.1820">
    <property type="entry name" value="alpha/beta hydrolase"/>
    <property type="match status" value="1"/>
</dbReference>
<name>W3XFH1_PESFW</name>
<dbReference type="PROSITE" id="PS00122">
    <property type="entry name" value="CARBOXYLESTERASE_B_1"/>
    <property type="match status" value="1"/>
</dbReference>
<sequence>MAKMVHPWVNRVSILGLFLSLGNASAVYAPSASTKNGTYLGKTNVHYNQDEFLGIPYAQPPVGDLRFRAPASLNESWSDERNATEYSPICVGYGSDSNFYESSEDCLTINIVRPAGVPSEPLPVLVWLYGGGFYEGGTVDPRYNLSRLVQKSVEANKPIIGVSLNYRLSAFGFLWSEEVKANGSANNGLRDQRLALHWLQDNVAAFGGDPDKVTLFGESAGAIAIGRHLTAYGGRDDGLFRAVIMESGGPLERWPYATPDPDAYSEELYTNLTTSTGCAANATATASPLECLRSLPFEKLNAALNITDTWISGTGLGPWVAVMDGDFLQDYQSTQIAEGRFVQVPVLYGTNTDEGTAIGPAGINTDAEFRAAIAEGGPDNDTIAMVEVLYPNVPGIGIPAAHALTAEEEATYGSQWKRVAAFFGDMVEHMPRRTLVSACARANVTAYSYRFNIVPAGVSAVIGATHYQEVAWVFNNIDGAGYTTNPFNASLVDRDAYVGVSTLMSRMWASFATDLDPNHHGLTGYPVWPTYTLEDEGIGANFVFDANVTSFVEKDDYRVPGMAYIASKAREQWKF</sequence>
<keyword evidence="3" id="KW-0732">Signal</keyword>
<dbReference type="OMA" id="TWDINEN"/>
<dbReference type="EC" id="3.1.1.-" evidence="3"/>
<dbReference type="PANTHER" id="PTHR43918">
    <property type="entry name" value="ACETYLCHOLINESTERASE"/>
    <property type="match status" value="1"/>
</dbReference>
<keyword evidence="2 3" id="KW-0378">Hydrolase</keyword>
<dbReference type="SUPFAM" id="SSF53474">
    <property type="entry name" value="alpha/beta-Hydrolases"/>
    <property type="match status" value="1"/>
</dbReference>
<comment type="similarity">
    <text evidence="1 3">Belongs to the type-B carboxylesterase/lipase family.</text>
</comment>
<evidence type="ECO:0000256" key="1">
    <source>
        <dbReference type="ARBA" id="ARBA00005964"/>
    </source>
</evidence>
<dbReference type="InterPro" id="IPR002018">
    <property type="entry name" value="CarbesteraseB"/>
</dbReference>
<evidence type="ECO:0000313" key="5">
    <source>
        <dbReference type="EMBL" id="ETS84744.1"/>
    </source>
</evidence>
<dbReference type="EMBL" id="KI912110">
    <property type="protein sequence ID" value="ETS84744.1"/>
    <property type="molecule type" value="Genomic_DNA"/>
</dbReference>
<dbReference type="GO" id="GO:0052689">
    <property type="term" value="F:carboxylic ester hydrolase activity"/>
    <property type="evidence" value="ECO:0007669"/>
    <property type="project" value="TreeGrafter"/>
</dbReference>
<dbReference type="PANTHER" id="PTHR43918:SF4">
    <property type="entry name" value="CARBOXYLIC ESTER HYDROLASE"/>
    <property type="match status" value="1"/>
</dbReference>
<organism evidence="5 6">
    <name type="scientific">Pestalotiopsis fici (strain W106-1 / CGMCC3.15140)</name>
    <dbReference type="NCBI Taxonomy" id="1229662"/>
    <lineage>
        <taxon>Eukaryota</taxon>
        <taxon>Fungi</taxon>
        <taxon>Dikarya</taxon>
        <taxon>Ascomycota</taxon>
        <taxon>Pezizomycotina</taxon>
        <taxon>Sordariomycetes</taxon>
        <taxon>Xylariomycetidae</taxon>
        <taxon>Amphisphaeriales</taxon>
        <taxon>Sporocadaceae</taxon>
        <taxon>Pestalotiopsis</taxon>
    </lineage>
</organism>
<dbReference type="AlphaFoldDB" id="W3XFH1"/>
<dbReference type="Pfam" id="PF00135">
    <property type="entry name" value="COesterase"/>
    <property type="match status" value="1"/>
</dbReference>
<evidence type="ECO:0000259" key="4">
    <source>
        <dbReference type="Pfam" id="PF00135"/>
    </source>
</evidence>
<feature type="domain" description="Carboxylesterase type B" evidence="4">
    <location>
        <begin position="30"/>
        <end position="536"/>
    </location>
</feature>
<dbReference type="InterPro" id="IPR019819">
    <property type="entry name" value="Carboxylesterase_B_CS"/>
</dbReference>
<dbReference type="ESTHER" id="9pezi-w3xfh1">
    <property type="family name" value="Fungal_carboxylesterase_lipase"/>
</dbReference>
<keyword evidence="6" id="KW-1185">Reference proteome</keyword>
<dbReference type="GeneID" id="19267782"/>
<dbReference type="OrthoDB" id="408631at2759"/>
<dbReference type="Proteomes" id="UP000030651">
    <property type="component" value="Unassembled WGS sequence"/>
</dbReference>
<dbReference type="KEGG" id="pfy:PFICI_02769"/>
<evidence type="ECO:0000313" key="6">
    <source>
        <dbReference type="Proteomes" id="UP000030651"/>
    </source>
</evidence>
<gene>
    <name evidence="5" type="ORF">PFICI_02769</name>
</gene>
<dbReference type="HOGENOM" id="CLU_006586_10_6_1"/>
<dbReference type="PROSITE" id="PS00941">
    <property type="entry name" value="CARBOXYLESTERASE_B_2"/>
    <property type="match status" value="1"/>
</dbReference>
<dbReference type="eggNOG" id="KOG4389">
    <property type="taxonomic scope" value="Eukaryota"/>
</dbReference>
<evidence type="ECO:0000256" key="3">
    <source>
        <dbReference type="RuleBase" id="RU361235"/>
    </source>
</evidence>